<evidence type="ECO:0000256" key="4">
    <source>
        <dbReference type="ARBA" id="ARBA00022679"/>
    </source>
</evidence>
<accession>A0A5E9G4H9</accession>
<keyword evidence="4 6" id="KW-0808">Transferase</keyword>
<protein>
    <submittedName>
        <fullName evidence="6">Glycosyltransferase, GT2 family</fullName>
    </submittedName>
</protein>
<dbReference type="Proteomes" id="UP000199639">
    <property type="component" value="Unassembled WGS sequence"/>
</dbReference>
<dbReference type="SUPFAM" id="SSF53448">
    <property type="entry name" value="Nucleotide-diphospho-sugar transferases"/>
    <property type="match status" value="1"/>
</dbReference>
<dbReference type="EMBL" id="FNIB01000016">
    <property type="protein sequence ID" value="SDO36426.1"/>
    <property type="molecule type" value="Genomic_DNA"/>
</dbReference>
<comment type="pathway">
    <text evidence="1">Cell wall biogenesis; cell wall polysaccharide biosynthesis.</text>
</comment>
<evidence type="ECO:0000313" key="6">
    <source>
        <dbReference type="EMBL" id="SDO36426.1"/>
    </source>
</evidence>
<evidence type="ECO:0000313" key="7">
    <source>
        <dbReference type="Proteomes" id="UP000199639"/>
    </source>
</evidence>
<evidence type="ECO:0000256" key="1">
    <source>
        <dbReference type="ARBA" id="ARBA00004776"/>
    </source>
</evidence>
<organism evidence="6 7">
    <name type="scientific">Cryobacterium flavum</name>
    <dbReference type="NCBI Taxonomy" id="1424659"/>
    <lineage>
        <taxon>Bacteria</taxon>
        <taxon>Bacillati</taxon>
        <taxon>Actinomycetota</taxon>
        <taxon>Actinomycetes</taxon>
        <taxon>Micrococcales</taxon>
        <taxon>Microbacteriaceae</taxon>
        <taxon>Cryobacterium</taxon>
    </lineage>
</organism>
<keyword evidence="3" id="KW-0328">Glycosyltransferase</keyword>
<proteinExistence type="inferred from homology"/>
<gene>
    <name evidence="6" type="ORF">SAMN05216368_11621</name>
</gene>
<name>A0A5E9G4H9_9MICO</name>
<dbReference type="AlphaFoldDB" id="A0A5E9G4H9"/>
<dbReference type="GO" id="GO:0016757">
    <property type="term" value="F:glycosyltransferase activity"/>
    <property type="evidence" value="ECO:0007669"/>
    <property type="project" value="UniProtKB-KW"/>
</dbReference>
<dbReference type="PANTHER" id="PTHR43179">
    <property type="entry name" value="RHAMNOSYLTRANSFERASE WBBL"/>
    <property type="match status" value="1"/>
</dbReference>
<evidence type="ECO:0000256" key="2">
    <source>
        <dbReference type="ARBA" id="ARBA00006739"/>
    </source>
</evidence>
<dbReference type="InterPro" id="IPR029044">
    <property type="entry name" value="Nucleotide-diphossugar_trans"/>
</dbReference>
<sequence length="323" mass="35669">MLKLGEVMNSGYPNTAIRVVISVLTYCRPQDLEELLPELLEQAGTVPGPVEILVVDNDPQGGARDQVAAANTSDSPVPVRYVHEPNPGIASARNRALTEAAKAQLLVFIDDDERPTAKWLTQLLDTYSTFRPAAVVGPVLSRYDTEPDPWIRGGGFFERRRFATGTSVSLAATNNLLLDLVEVRRLGLRFDERFGLSGGSDSLFTRQLHRRGGQMIWCDEAVVIDVVPADRLTHEWVLQRAFRMGNTWSRINLDDTENGERMLVRFTLLVRGTVRVLGGLARYLAGLIVGQLPQRARGLRTAARGAGMLSGSVGSVYHEYKRS</sequence>
<reference evidence="6 7" key="1">
    <citation type="submission" date="2016-10" db="EMBL/GenBank/DDBJ databases">
        <authorList>
            <person name="Varghese N."/>
            <person name="Submissions S."/>
        </authorList>
    </citation>
    <scope>NUCLEOTIDE SEQUENCE [LARGE SCALE GENOMIC DNA]</scope>
    <source>
        <strain evidence="6 7">CGMCC 1.11215</strain>
    </source>
</reference>
<dbReference type="InterPro" id="IPR001173">
    <property type="entry name" value="Glyco_trans_2-like"/>
</dbReference>
<dbReference type="STRING" id="1424659.SAMN05216368_11621"/>
<feature type="domain" description="Glycosyltransferase 2-like" evidence="5">
    <location>
        <begin position="23"/>
        <end position="161"/>
    </location>
</feature>
<dbReference type="CDD" id="cd00761">
    <property type="entry name" value="Glyco_tranf_GTA_type"/>
    <property type="match status" value="1"/>
</dbReference>
<dbReference type="Gene3D" id="3.90.550.10">
    <property type="entry name" value="Spore Coat Polysaccharide Biosynthesis Protein SpsA, Chain A"/>
    <property type="match status" value="1"/>
</dbReference>
<dbReference type="PANTHER" id="PTHR43179:SF12">
    <property type="entry name" value="GALACTOFURANOSYLTRANSFERASE GLFT2"/>
    <property type="match status" value="1"/>
</dbReference>
<comment type="similarity">
    <text evidence="2">Belongs to the glycosyltransferase 2 family.</text>
</comment>
<evidence type="ECO:0000259" key="5">
    <source>
        <dbReference type="Pfam" id="PF00535"/>
    </source>
</evidence>
<dbReference type="Pfam" id="PF00535">
    <property type="entry name" value="Glycos_transf_2"/>
    <property type="match status" value="1"/>
</dbReference>
<evidence type="ECO:0000256" key="3">
    <source>
        <dbReference type="ARBA" id="ARBA00022676"/>
    </source>
</evidence>